<dbReference type="InterPro" id="IPR017507">
    <property type="entry name" value="Tscrpt_reg_HipB-like"/>
</dbReference>
<evidence type="ECO:0000256" key="1">
    <source>
        <dbReference type="SAM" id="MobiDB-lite"/>
    </source>
</evidence>
<dbReference type="EMBL" id="MDEJ01000004">
    <property type="protein sequence ID" value="PPV00229.1"/>
    <property type="molecule type" value="Genomic_DNA"/>
</dbReference>
<proteinExistence type="predicted"/>
<accession>A0A2S7F4D4</accession>
<reference evidence="4" key="1">
    <citation type="submission" date="2016-08" db="EMBL/GenBank/DDBJ databases">
        <authorList>
            <person name="Merda D."/>
            <person name="Briand M."/>
            <person name="Taghouti G."/>
            <person name="Carrere S."/>
            <person name="Gouzy J."/>
            <person name="Portier P."/>
            <person name="Jacques M.-A."/>
            <person name="Fischer-Le Saux M."/>
        </authorList>
    </citation>
    <scope>NUCLEOTIDE SEQUENCE [LARGE SCALE GENOMIC DNA]</scope>
    <source>
        <strain evidence="4">CFBP1817</strain>
    </source>
</reference>
<evidence type="ECO:0000259" key="2">
    <source>
        <dbReference type="PROSITE" id="PS50943"/>
    </source>
</evidence>
<dbReference type="PROSITE" id="PS50943">
    <property type="entry name" value="HTH_CROC1"/>
    <property type="match status" value="1"/>
</dbReference>
<organism evidence="3 4">
    <name type="scientific">Xanthomonas populi</name>
    <dbReference type="NCBI Taxonomy" id="53414"/>
    <lineage>
        <taxon>Bacteria</taxon>
        <taxon>Pseudomonadati</taxon>
        <taxon>Pseudomonadota</taxon>
        <taxon>Gammaproteobacteria</taxon>
        <taxon>Lysobacterales</taxon>
        <taxon>Lysobacteraceae</taxon>
        <taxon>Xanthomonas</taxon>
    </lineage>
</organism>
<feature type="region of interest" description="Disordered" evidence="1">
    <location>
        <begin position="119"/>
        <end position="196"/>
    </location>
</feature>
<feature type="domain" description="HTH cro/C1-type" evidence="2">
    <location>
        <begin position="14"/>
        <end position="68"/>
    </location>
</feature>
<gene>
    <name evidence="3" type="ORF">XpopCFBP1817_01295</name>
</gene>
<name>A0A2S7F4D4_9XANT</name>
<dbReference type="InterPro" id="IPR001387">
    <property type="entry name" value="Cro/C1-type_HTH"/>
</dbReference>
<dbReference type="Proteomes" id="UP000239939">
    <property type="component" value="Unassembled WGS sequence"/>
</dbReference>
<comment type="caution">
    <text evidence="3">The sequence shown here is derived from an EMBL/GenBank/DDBJ whole genome shotgun (WGS) entry which is preliminary data.</text>
</comment>
<dbReference type="Gene3D" id="1.10.260.40">
    <property type="entry name" value="lambda repressor-like DNA-binding domains"/>
    <property type="match status" value="1"/>
</dbReference>
<dbReference type="OrthoDB" id="9156632at2"/>
<protein>
    <recommendedName>
        <fullName evidence="2">HTH cro/C1-type domain-containing protein</fullName>
    </recommendedName>
</protein>
<keyword evidence="4" id="KW-1185">Reference proteome</keyword>
<dbReference type="RefSeq" id="WP_128415650.1">
    <property type="nucleotide sequence ID" value="NZ_MDEJ01000004.1"/>
</dbReference>
<dbReference type="SUPFAM" id="SSF47413">
    <property type="entry name" value="lambda repressor-like DNA-binding domains"/>
    <property type="match status" value="1"/>
</dbReference>
<dbReference type="NCBIfam" id="TIGR03070">
    <property type="entry name" value="couple_hipB"/>
    <property type="match status" value="1"/>
</dbReference>
<dbReference type="InterPro" id="IPR010982">
    <property type="entry name" value="Lambda_DNA-bd_dom_sf"/>
</dbReference>
<dbReference type="SMART" id="SM00530">
    <property type="entry name" value="HTH_XRE"/>
    <property type="match status" value="1"/>
</dbReference>
<evidence type="ECO:0000313" key="4">
    <source>
        <dbReference type="Proteomes" id="UP000239939"/>
    </source>
</evidence>
<dbReference type="GO" id="GO:0003677">
    <property type="term" value="F:DNA binding"/>
    <property type="evidence" value="ECO:0007669"/>
    <property type="project" value="InterPro"/>
</dbReference>
<dbReference type="AlphaFoldDB" id="A0A2S7F4D4"/>
<dbReference type="Pfam" id="PF13560">
    <property type="entry name" value="HTH_31"/>
    <property type="match status" value="1"/>
</dbReference>
<evidence type="ECO:0000313" key="3">
    <source>
        <dbReference type="EMBL" id="PPV00229.1"/>
    </source>
</evidence>
<dbReference type="CDD" id="cd00093">
    <property type="entry name" value="HTH_XRE"/>
    <property type="match status" value="1"/>
</dbReference>
<sequence length="196" mass="21237">MDTVRTPADIGNLIRATRKRRGWDQARLATEIGASRQWIVDIEKGKPRAELQLILRALHALGLEMMLAPGAADARNRLPPDRAAMPLINMDDIVERNCTQGPLTALYALKNVSKPSAFHGLDPSQATQLTHPSAARATRAKVHPVRDAVSRKSRQQFAGAAETDAANPQNARAPETGGKTKSVTPKARSISKKKAT</sequence>